<sequence length="390" mass="42159">MSRSGGSLLFMSEAVQTSIDSDAESQTRILLIDDSKVMRKSAVKMLGAEFDVVVAEDGQQGLDMILGDSSIQVVFTDLNMPKMNGYQLLEAVRTSQDEGVRNLPVIVVTGAENDDEAKEQALNQGATDFITKPFNSTDLKARAHAHATYQRNTKTLQQVASVDALTGLNNERSFDEHLQKDLSFVARHNHEIALMMVEIDNFNDLFLKIGRKGADSLVQQVAKVLTKNVRKEDGLGRLGLARFAASLPTAGPEGATRLAERICQTVSGFKAKLRGEVLQISVSIGVYVPCDKGSDLSEACLQKAEQALRSAVEAGGNQVQALVESTSAAREPGLQDVTDFSIDALLLTLSENGVAAIEDQIPLAMQRLLPLWQALSAEQRSAVLSQIESS</sequence>
<dbReference type="InterPro" id="IPR000160">
    <property type="entry name" value="GGDEF_dom"/>
</dbReference>
<dbReference type="SMART" id="SM00267">
    <property type="entry name" value="GGDEF"/>
    <property type="match status" value="1"/>
</dbReference>
<dbReference type="Gene3D" id="3.40.50.2300">
    <property type="match status" value="1"/>
</dbReference>
<dbReference type="InterPro" id="IPR043128">
    <property type="entry name" value="Rev_trsase/Diguanyl_cyclase"/>
</dbReference>
<feature type="domain" description="Response regulatory" evidence="3">
    <location>
        <begin position="28"/>
        <end position="147"/>
    </location>
</feature>
<keyword evidence="1 2" id="KW-0597">Phosphoprotein</keyword>
<feature type="modified residue" description="4-aspartylphosphate" evidence="2">
    <location>
        <position position="77"/>
    </location>
</feature>
<dbReference type="KEGG" id="kak:Kalk_04675"/>
<proteinExistence type="predicted"/>
<accession>A0A2K9LLR8</accession>
<dbReference type="SUPFAM" id="SSF52172">
    <property type="entry name" value="CheY-like"/>
    <property type="match status" value="1"/>
</dbReference>
<dbReference type="CDD" id="cd01949">
    <property type="entry name" value="GGDEF"/>
    <property type="match status" value="1"/>
</dbReference>
<dbReference type="InterPro" id="IPR029787">
    <property type="entry name" value="Nucleotide_cyclase"/>
</dbReference>
<evidence type="ECO:0000259" key="3">
    <source>
        <dbReference type="PROSITE" id="PS50110"/>
    </source>
</evidence>
<dbReference type="PANTHER" id="PTHR44591:SF3">
    <property type="entry name" value="RESPONSE REGULATORY DOMAIN-CONTAINING PROTEIN"/>
    <property type="match status" value="1"/>
</dbReference>
<keyword evidence="6" id="KW-1185">Reference proteome</keyword>
<dbReference type="Proteomes" id="UP000235116">
    <property type="component" value="Chromosome"/>
</dbReference>
<evidence type="ECO:0000313" key="6">
    <source>
        <dbReference type="Proteomes" id="UP000235116"/>
    </source>
</evidence>
<dbReference type="Pfam" id="PF00072">
    <property type="entry name" value="Response_reg"/>
    <property type="match status" value="1"/>
</dbReference>
<dbReference type="InterPro" id="IPR011006">
    <property type="entry name" value="CheY-like_superfamily"/>
</dbReference>
<evidence type="ECO:0000256" key="2">
    <source>
        <dbReference type="PROSITE-ProRule" id="PRU00169"/>
    </source>
</evidence>
<dbReference type="EMBL" id="CP022684">
    <property type="protein sequence ID" value="AUM11754.1"/>
    <property type="molecule type" value="Genomic_DNA"/>
</dbReference>
<organism evidence="5 6">
    <name type="scientific">Ketobacter alkanivorans</name>
    <dbReference type="NCBI Taxonomy" id="1917421"/>
    <lineage>
        <taxon>Bacteria</taxon>
        <taxon>Pseudomonadati</taxon>
        <taxon>Pseudomonadota</taxon>
        <taxon>Gammaproteobacteria</taxon>
        <taxon>Pseudomonadales</taxon>
        <taxon>Ketobacteraceae</taxon>
        <taxon>Ketobacter</taxon>
    </lineage>
</organism>
<dbReference type="PROSITE" id="PS50110">
    <property type="entry name" value="RESPONSE_REGULATORY"/>
    <property type="match status" value="1"/>
</dbReference>
<dbReference type="PROSITE" id="PS50887">
    <property type="entry name" value="GGDEF"/>
    <property type="match status" value="1"/>
</dbReference>
<evidence type="ECO:0008006" key="7">
    <source>
        <dbReference type="Google" id="ProtNLM"/>
    </source>
</evidence>
<dbReference type="PANTHER" id="PTHR44591">
    <property type="entry name" value="STRESS RESPONSE REGULATOR PROTEIN 1"/>
    <property type="match status" value="1"/>
</dbReference>
<dbReference type="AlphaFoldDB" id="A0A2K9LLR8"/>
<dbReference type="SMART" id="SM00448">
    <property type="entry name" value="REC"/>
    <property type="match status" value="1"/>
</dbReference>
<reference evidence="6" key="1">
    <citation type="submission" date="2017-08" db="EMBL/GenBank/DDBJ databases">
        <title>Direct submision.</title>
        <authorList>
            <person name="Kim S.-J."/>
            <person name="Rhee S.-K."/>
        </authorList>
    </citation>
    <scope>NUCLEOTIDE SEQUENCE [LARGE SCALE GENOMIC DNA]</scope>
    <source>
        <strain evidence="6">GI5</strain>
    </source>
</reference>
<dbReference type="GO" id="GO:0000160">
    <property type="term" value="P:phosphorelay signal transduction system"/>
    <property type="evidence" value="ECO:0007669"/>
    <property type="project" value="InterPro"/>
</dbReference>
<dbReference type="Gene3D" id="3.30.70.270">
    <property type="match status" value="1"/>
</dbReference>
<dbReference type="InterPro" id="IPR001789">
    <property type="entry name" value="Sig_transdc_resp-reg_receiver"/>
</dbReference>
<evidence type="ECO:0000313" key="5">
    <source>
        <dbReference type="EMBL" id="AUM11754.1"/>
    </source>
</evidence>
<name>A0A2K9LLR8_9GAMM</name>
<protein>
    <recommendedName>
        <fullName evidence="7">Diguanylate cyclase response regulator</fullName>
    </recommendedName>
</protein>
<evidence type="ECO:0000256" key="1">
    <source>
        <dbReference type="ARBA" id="ARBA00022553"/>
    </source>
</evidence>
<feature type="domain" description="GGDEF" evidence="4">
    <location>
        <begin position="190"/>
        <end position="324"/>
    </location>
</feature>
<dbReference type="SUPFAM" id="SSF55073">
    <property type="entry name" value="Nucleotide cyclase"/>
    <property type="match status" value="1"/>
</dbReference>
<dbReference type="InterPro" id="IPR050595">
    <property type="entry name" value="Bact_response_regulator"/>
</dbReference>
<evidence type="ECO:0000259" key="4">
    <source>
        <dbReference type="PROSITE" id="PS50887"/>
    </source>
</evidence>
<dbReference type="NCBIfam" id="TIGR00254">
    <property type="entry name" value="GGDEF"/>
    <property type="match status" value="1"/>
</dbReference>
<dbReference type="Pfam" id="PF00990">
    <property type="entry name" value="GGDEF"/>
    <property type="match status" value="1"/>
</dbReference>
<gene>
    <name evidence="5" type="ORF">Kalk_04675</name>
</gene>